<organism evidence="3 4">
    <name type="scientific">Candidatus Moanibacter tarae</name>
    <dbReference type="NCBI Taxonomy" id="2200854"/>
    <lineage>
        <taxon>Bacteria</taxon>
        <taxon>Pseudomonadati</taxon>
        <taxon>Verrucomicrobiota</taxon>
        <taxon>Opitutia</taxon>
        <taxon>Puniceicoccales</taxon>
        <taxon>Puniceicoccales incertae sedis</taxon>
        <taxon>Candidatus Moanibacter</taxon>
    </lineage>
</organism>
<dbReference type="Proteomes" id="UP000247465">
    <property type="component" value="Chromosome"/>
</dbReference>
<dbReference type="FunFam" id="3.40.50.720:FF:000084">
    <property type="entry name" value="Short-chain dehydrogenase reductase"/>
    <property type="match status" value="1"/>
</dbReference>
<evidence type="ECO:0000256" key="1">
    <source>
        <dbReference type="ARBA" id="ARBA00006484"/>
    </source>
</evidence>
<accession>A0A2Z4AF38</accession>
<dbReference type="Pfam" id="PF13561">
    <property type="entry name" value="adh_short_C2"/>
    <property type="match status" value="1"/>
</dbReference>
<dbReference type="EMBL" id="CP029803">
    <property type="protein sequence ID" value="AWT60115.1"/>
    <property type="molecule type" value="Genomic_DNA"/>
</dbReference>
<dbReference type="SUPFAM" id="SSF51735">
    <property type="entry name" value="NAD(P)-binding Rossmann-fold domains"/>
    <property type="match status" value="1"/>
</dbReference>
<dbReference type="EC" id="1.1.1.6" evidence="3"/>
<dbReference type="InterPro" id="IPR036291">
    <property type="entry name" value="NAD(P)-bd_dom_sf"/>
</dbReference>
<keyword evidence="2 3" id="KW-0560">Oxidoreductase</keyword>
<dbReference type="PRINTS" id="PR00081">
    <property type="entry name" value="GDHRDH"/>
</dbReference>
<evidence type="ECO:0000313" key="3">
    <source>
        <dbReference type="EMBL" id="AWT60115.1"/>
    </source>
</evidence>
<gene>
    <name evidence="3" type="primary">golD</name>
    <name evidence="3" type="ORF">DF168_01316</name>
</gene>
<dbReference type="PRINTS" id="PR00080">
    <property type="entry name" value="SDRFAMILY"/>
</dbReference>
<proteinExistence type="inferred from homology"/>
<dbReference type="KEGG" id="mtar:DF168_01316"/>
<reference evidence="3 4" key="1">
    <citation type="submission" date="2018-06" db="EMBL/GenBank/DDBJ databases">
        <title>Draft Genome Sequence of a Novel Marine Bacterium Related to the Verrucomicrobia.</title>
        <authorList>
            <person name="Vosseberg J."/>
            <person name="Martijn J."/>
            <person name="Ettema T.J.G."/>
        </authorList>
    </citation>
    <scope>NUCLEOTIDE SEQUENCE [LARGE SCALE GENOMIC DNA]</scope>
    <source>
        <strain evidence="3">TARA_B100001123</strain>
    </source>
</reference>
<dbReference type="AlphaFoldDB" id="A0A2Z4AF38"/>
<dbReference type="Gene3D" id="3.40.50.720">
    <property type="entry name" value="NAD(P)-binding Rossmann-like Domain"/>
    <property type="match status" value="1"/>
</dbReference>
<sequence length="270" mass="28582">MKPSEMFDLSGKFALVSGAASGMGRATSLALSEAGATLMLADINEEEMNKTAKDISDLGGHAVPVKCDVSRPDQILSMFEILDGEFGKIDFLGNIAGEGLRGKPEDVSLDDIEQSWRNLVYGRFCCCQEAGRRMLVSGCGSIVNVGSLASVTALGRGHIPYSMAMGAVVQMTRELSTEWAGRGVRVNAILPAQVLNPGLQERIRSDARIKEKFLSGIPRGRFGQPDDIRGLAVLLASDASSWITGALIPMDGGNLAMNAGGSVGTEVFIE</sequence>
<dbReference type="GO" id="GO:0008888">
    <property type="term" value="F:glycerol dehydrogenase (NAD+) activity"/>
    <property type="evidence" value="ECO:0007669"/>
    <property type="project" value="UniProtKB-EC"/>
</dbReference>
<evidence type="ECO:0000256" key="2">
    <source>
        <dbReference type="ARBA" id="ARBA00023002"/>
    </source>
</evidence>
<name>A0A2Z4AF38_9BACT</name>
<dbReference type="InterPro" id="IPR002347">
    <property type="entry name" value="SDR_fam"/>
</dbReference>
<dbReference type="PANTHER" id="PTHR42760:SF115">
    <property type="entry name" value="3-OXOACYL-[ACYL-CARRIER-PROTEIN] REDUCTASE FABG"/>
    <property type="match status" value="1"/>
</dbReference>
<dbReference type="CDD" id="cd05233">
    <property type="entry name" value="SDR_c"/>
    <property type="match status" value="1"/>
</dbReference>
<comment type="similarity">
    <text evidence="1">Belongs to the short-chain dehydrogenases/reductases (SDR) family.</text>
</comment>
<evidence type="ECO:0000313" key="4">
    <source>
        <dbReference type="Proteomes" id="UP000247465"/>
    </source>
</evidence>
<dbReference type="PANTHER" id="PTHR42760">
    <property type="entry name" value="SHORT-CHAIN DEHYDROGENASES/REDUCTASES FAMILY MEMBER"/>
    <property type="match status" value="1"/>
</dbReference>
<protein>
    <submittedName>
        <fullName evidence="3">NAD-dependent glycerol dehydrogenase</fullName>
        <ecNumber evidence="3">1.1.1.6</ecNumber>
    </submittedName>
</protein>